<dbReference type="PANTHER" id="PTHR43763">
    <property type="entry name" value="XAA-PRO AMINOPEPTIDASE 1"/>
    <property type="match status" value="1"/>
</dbReference>
<keyword evidence="3" id="KW-0378">Hydrolase</keyword>
<dbReference type="Proteomes" id="UP000595197">
    <property type="component" value="Chromosome"/>
</dbReference>
<evidence type="ECO:0000313" key="7">
    <source>
        <dbReference type="EMBL" id="QQP92499.1"/>
    </source>
</evidence>
<dbReference type="InterPro" id="IPR029149">
    <property type="entry name" value="Creatin/AminoP/Spt16_N"/>
</dbReference>
<dbReference type="GO" id="GO:0004177">
    <property type="term" value="F:aminopeptidase activity"/>
    <property type="evidence" value="ECO:0007669"/>
    <property type="project" value="UniProtKB-KW"/>
</dbReference>
<sequence>MATASGEYGGDDSLDRLLRQAGLGRSAAEIRALVAGVVAAPVGADPDAWLELLGGARLPAALAAELKALRAAMAAERHSRSAAVPDHAARIAALRTELSRRGLSGFVVPRSDEHQGEYVPARAERLAWISGFTGSAGLAVVLLDQAAIFVDGRYTLQVQAEVSSALFQYKHLTEDPHAEWIAAALPRGGRLGYDPWLHTVGWVERLRAVMGRVGGDLLACPDNPVDAVWPDQPPAPLAPVVPHDLRFAGKPAADKQADMAAALKQAGHAAAVLTQPDSIAWLLNIRGGDVPHTPLPLSFAIIDDEGATDLFIDRRKLVPGLEEHLGNRVAIREPDEFGPALDRFGGMAGAKVRVDPASAAAWIFDRLLLANAKVERDSDPVMLPKARKNEVELAGTRAAHARDAVAVTRFLAWLASAGPTGEVGEIAAAAKLLDLRRGGGLFRDLSFETISGYGPNGAIVHYRVSPRTERRLVPGSLYLIDSGAQYLDGTTDITRTIAIGEPTPEMRERFTLVLKGHIAIATARFPKGTTGSQLDSLARHALWQKGLDFDHGTGHGVGSYLSVHEGPQRISKVGNTVALEPGMILSNEPGYYRTGAYGIRIENLVAVQPCADLEGSERPMLSFETLTLAPIDLALVEPTLLTSAEIAWLNAYHARVREALVPQLDPATAAWLIQATDPVMA</sequence>
<comment type="similarity">
    <text evidence="1">Belongs to the peptidase M24B family.</text>
</comment>
<keyword evidence="7" id="KW-0031">Aminopeptidase</keyword>
<dbReference type="InterPro" id="IPR036005">
    <property type="entry name" value="Creatinase/aminopeptidase-like"/>
</dbReference>
<dbReference type="InterPro" id="IPR050422">
    <property type="entry name" value="X-Pro_aminopeptidase_P"/>
</dbReference>
<evidence type="ECO:0000256" key="1">
    <source>
        <dbReference type="ARBA" id="ARBA00008766"/>
    </source>
</evidence>
<evidence type="ECO:0000256" key="2">
    <source>
        <dbReference type="ARBA" id="ARBA00022723"/>
    </source>
</evidence>
<dbReference type="Pfam" id="PF16188">
    <property type="entry name" value="Peptidase_M24_C"/>
    <property type="match status" value="1"/>
</dbReference>
<evidence type="ECO:0000259" key="4">
    <source>
        <dbReference type="Pfam" id="PF00557"/>
    </source>
</evidence>
<dbReference type="InterPro" id="IPR032416">
    <property type="entry name" value="Peptidase_M24_C"/>
</dbReference>
<evidence type="ECO:0000259" key="6">
    <source>
        <dbReference type="Pfam" id="PF16188"/>
    </source>
</evidence>
<reference evidence="7" key="1">
    <citation type="submission" date="2021-02" db="EMBL/GenBank/DDBJ databases">
        <title>Skermanella TT6 skin isolate.</title>
        <authorList>
            <person name="Lee K."/>
            <person name="Ganzorig M."/>
        </authorList>
    </citation>
    <scope>NUCLEOTIDE SEQUENCE</scope>
    <source>
        <strain evidence="7">TT6</strain>
    </source>
</reference>
<evidence type="ECO:0000256" key="3">
    <source>
        <dbReference type="ARBA" id="ARBA00022801"/>
    </source>
</evidence>
<dbReference type="Gene3D" id="3.40.350.10">
    <property type="entry name" value="Creatinase/prolidase N-terminal domain"/>
    <property type="match status" value="2"/>
</dbReference>
<feature type="domain" description="Peptidase M24" evidence="4">
    <location>
        <begin position="396"/>
        <end position="608"/>
    </location>
</feature>
<dbReference type="InterPro" id="IPR000587">
    <property type="entry name" value="Creatinase_N"/>
</dbReference>
<dbReference type="Pfam" id="PF00557">
    <property type="entry name" value="Peptidase_M24"/>
    <property type="match status" value="1"/>
</dbReference>
<dbReference type="InterPro" id="IPR033740">
    <property type="entry name" value="Pept_M24B"/>
</dbReference>
<keyword evidence="2" id="KW-0479">Metal-binding</keyword>
<feature type="domain" description="Creatinase N-terminal" evidence="5">
    <location>
        <begin position="90"/>
        <end position="211"/>
    </location>
</feature>
<keyword evidence="8" id="KW-1185">Reference proteome</keyword>
<organism evidence="7 8">
    <name type="scientific">Skermanella cutis</name>
    <dbReference type="NCBI Taxonomy" id="2775420"/>
    <lineage>
        <taxon>Bacteria</taxon>
        <taxon>Pseudomonadati</taxon>
        <taxon>Pseudomonadota</taxon>
        <taxon>Alphaproteobacteria</taxon>
        <taxon>Rhodospirillales</taxon>
        <taxon>Azospirillaceae</taxon>
        <taxon>Skermanella</taxon>
    </lineage>
</organism>
<proteinExistence type="inferred from homology"/>
<dbReference type="PANTHER" id="PTHR43763:SF6">
    <property type="entry name" value="XAA-PRO AMINOPEPTIDASE 1"/>
    <property type="match status" value="1"/>
</dbReference>
<gene>
    <name evidence="7" type="ORF">IGS68_17740</name>
</gene>
<accession>A0ABX7BDL6</accession>
<feature type="domain" description="Peptidase M24 C-terminal" evidence="6">
    <location>
        <begin position="619"/>
        <end position="678"/>
    </location>
</feature>
<evidence type="ECO:0000313" key="8">
    <source>
        <dbReference type="Proteomes" id="UP000595197"/>
    </source>
</evidence>
<dbReference type="SUPFAM" id="SSF53092">
    <property type="entry name" value="Creatinase/prolidase N-terminal domain"/>
    <property type="match status" value="1"/>
</dbReference>
<evidence type="ECO:0000259" key="5">
    <source>
        <dbReference type="Pfam" id="PF01321"/>
    </source>
</evidence>
<dbReference type="SUPFAM" id="SSF55920">
    <property type="entry name" value="Creatinase/aminopeptidase"/>
    <property type="match status" value="1"/>
</dbReference>
<dbReference type="EMBL" id="CP067420">
    <property type="protein sequence ID" value="QQP92499.1"/>
    <property type="molecule type" value="Genomic_DNA"/>
</dbReference>
<keyword evidence="7" id="KW-0645">Protease</keyword>
<dbReference type="Pfam" id="PF16189">
    <property type="entry name" value="Creatinase_N_2"/>
    <property type="match status" value="1"/>
</dbReference>
<protein>
    <submittedName>
        <fullName evidence="7">Aminopeptidase P family protein</fullName>
    </submittedName>
</protein>
<dbReference type="InterPro" id="IPR000994">
    <property type="entry name" value="Pept_M24"/>
</dbReference>
<name>A0ABX7BDL6_9PROT</name>
<dbReference type="CDD" id="cd01085">
    <property type="entry name" value="APP"/>
    <property type="match status" value="1"/>
</dbReference>
<dbReference type="Gene3D" id="3.90.230.10">
    <property type="entry name" value="Creatinase/methionine aminopeptidase superfamily"/>
    <property type="match status" value="1"/>
</dbReference>
<dbReference type="Pfam" id="PF01321">
    <property type="entry name" value="Creatinase_N"/>
    <property type="match status" value="1"/>
</dbReference>